<organism evidence="2 3">
    <name type="scientific">Phanerochaete sordida</name>
    <dbReference type="NCBI Taxonomy" id="48140"/>
    <lineage>
        <taxon>Eukaryota</taxon>
        <taxon>Fungi</taxon>
        <taxon>Dikarya</taxon>
        <taxon>Basidiomycota</taxon>
        <taxon>Agaricomycotina</taxon>
        <taxon>Agaricomycetes</taxon>
        <taxon>Polyporales</taxon>
        <taxon>Phanerochaetaceae</taxon>
        <taxon>Phanerochaete</taxon>
    </lineage>
</organism>
<proteinExistence type="predicted"/>
<comment type="caution">
    <text evidence="2">The sequence shown here is derived from an EMBL/GenBank/DDBJ whole genome shotgun (WGS) entry which is preliminary data.</text>
</comment>
<dbReference type="Proteomes" id="UP000703269">
    <property type="component" value="Unassembled WGS sequence"/>
</dbReference>
<protein>
    <submittedName>
        <fullName evidence="2">Uncharacterized protein</fullName>
    </submittedName>
</protein>
<dbReference type="AlphaFoldDB" id="A0A9P3G680"/>
<reference evidence="2 3" key="1">
    <citation type="submission" date="2021-08" db="EMBL/GenBank/DDBJ databases">
        <title>Draft Genome Sequence of Phanerochaete sordida strain YK-624.</title>
        <authorList>
            <person name="Mori T."/>
            <person name="Dohra H."/>
            <person name="Suzuki T."/>
            <person name="Kawagishi H."/>
            <person name="Hirai H."/>
        </authorList>
    </citation>
    <scope>NUCLEOTIDE SEQUENCE [LARGE SCALE GENOMIC DNA]</scope>
    <source>
        <strain evidence="2 3">YK-624</strain>
    </source>
</reference>
<feature type="compositionally biased region" description="Basic residues" evidence="1">
    <location>
        <begin position="203"/>
        <end position="212"/>
    </location>
</feature>
<accession>A0A9P3G680</accession>
<gene>
    <name evidence="2" type="ORF">PsYK624_061280</name>
</gene>
<evidence type="ECO:0000256" key="1">
    <source>
        <dbReference type="SAM" id="MobiDB-lite"/>
    </source>
</evidence>
<sequence>MQAAACPHDEEIKLWCYIRQPCSLHAYGKRLHPSVNLWLRRKFVVGLSTKRQIVFLAPRISLIFCSEKTFHSRIRMPRSRRPRLGFRDNSGSEQPHHSTRQLSKHSTFAHHVTKAQPLRDGHHPGTPGEIAVLCALDWMTNERSVDCPDGSSPQLVSCLCSPHARVANRDVPERPFGSAGNAVDKHIELAMPIAAGTALHARSTGKRSHRCTSARARVQHPPPASQHPHAGTNGLFRPTSKSRSIEMPGKPRGHLDLPATPAPEEEHRSPSARGQ</sequence>
<feature type="compositionally biased region" description="Basic residues" evidence="1">
    <location>
        <begin position="97"/>
        <end position="108"/>
    </location>
</feature>
<feature type="region of interest" description="Disordered" evidence="1">
    <location>
        <begin position="198"/>
        <end position="275"/>
    </location>
</feature>
<feature type="region of interest" description="Disordered" evidence="1">
    <location>
        <begin position="76"/>
        <end position="108"/>
    </location>
</feature>
<evidence type="ECO:0000313" key="2">
    <source>
        <dbReference type="EMBL" id="GJE90007.1"/>
    </source>
</evidence>
<evidence type="ECO:0000313" key="3">
    <source>
        <dbReference type="Proteomes" id="UP000703269"/>
    </source>
</evidence>
<keyword evidence="3" id="KW-1185">Reference proteome</keyword>
<dbReference type="EMBL" id="BPQB01000015">
    <property type="protein sequence ID" value="GJE90007.1"/>
    <property type="molecule type" value="Genomic_DNA"/>
</dbReference>
<name>A0A9P3G680_9APHY</name>